<name>A0AAW7YUJ1_9STAP</name>
<evidence type="ECO:0000313" key="4">
    <source>
        <dbReference type="Proteomes" id="UP001170310"/>
    </source>
</evidence>
<dbReference type="Proteomes" id="UP001170310">
    <property type="component" value="Unassembled WGS sequence"/>
</dbReference>
<dbReference type="EMBL" id="JAUOQO010000087">
    <property type="protein sequence ID" value="MDO6575009.1"/>
    <property type="molecule type" value="Genomic_DNA"/>
</dbReference>
<dbReference type="InterPro" id="IPR002252">
    <property type="entry name" value="Glyco_hydro_36"/>
</dbReference>
<protein>
    <submittedName>
        <fullName evidence="3">Alpha-galactosidase</fullName>
        <ecNumber evidence="3">3.2.1.22</ecNumber>
    </submittedName>
</protein>
<dbReference type="EC" id="3.2.1.22" evidence="3"/>
<accession>A0AAW7YUJ1</accession>
<keyword evidence="2 3" id="KW-0326">Glycosidase</keyword>
<evidence type="ECO:0000256" key="1">
    <source>
        <dbReference type="ARBA" id="ARBA00022801"/>
    </source>
</evidence>
<dbReference type="PANTHER" id="PTHR43053">
    <property type="entry name" value="GLYCOSIDASE FAMILY 31"/>
    <property type="match status" value="1"/>
</dbReference>
<reference evidence="3" key="1">
    <citation type="submission" date="2023-07" db="EMBL/GenBank/DDBJ databases">
        <title>Genome content predicts the carbon catabolic preferences of heterotrophic bacteria.</title>
        <authorList>
            <person name="Gralka M."/>
        </authorList>
    </citation>
    <scope>NUCLEOTIDE SEQUENCE</scope>
    <source>
        <strain evidence="3">E2R20</strain>
    </source>
</reference>
<organism evidence="3 4">
    <name type="scientific">Staphylococcus pasteuri_A</name>
    <dbReference type="NCBI Taxonomy" id="3062664"/>
    <lineage>
        <taxon>Bacteria</taxon>
        <taxon>Bacillati</taxon>
        <taxon>Bacillota</taxon>
        <taxon>Bacilli</taxon>
        <taxon>Bacillales</taxon>
        <taxon>Staphylococcaceae</taxon>
        <taxon>Staphylococcus</taxon>
    </lineage>
</organism>
<dbReference type="InterPro" id="IPR017853">
    <property type="entry name" value="GH"/>
</dbReference>
<evidence type="ECO:0000256" key="2">
    <source>
        <dbReference type="ARBA" id="ARBA00023295"/>
    </source>
</evidence>
<dbReference type="InterPro" id="IPR013785">
    <property type="entry name" value="Aldolase_TIM"/>
</dbReference>
<feature type="non-terminal residue" evidence="3">
    <location>
        <position position="119"/>
    </location>
</feature>
<dbReference type="Gene3D" id="3.20.20.70">
    <property type="entry name" value="Aldolase class I"/>
    <property type="match status" value="1"/>
</dbReference>
<dbReference type="PANTHER" id="PTHR43053:SF3">
    <property type="entry name" value="ALPHA-GALACTOSIDASE C-RELATED"/>
    <property type="match status" value="1"/>
</dbReference>
<dbReference type="GO" id="GO:0016052">
    <property type="term" value="P:carbohydrate catabolic process"/>
    <property type="evidence" value="ECO:0007669"/>
    <property type="project" value="InterPro"/>
</dbReference>
<gene>
    <name evidence="3" type="ORF">Q4528_12885</name>
</gene>
<dbReference type="RefSeq" id="WP_303521878.1">
    <property type="nucleotide sequence ID" value="NZ_JAUOQO010000087.1"/>
</dbReference>
<sequence length="119" mass="14067">YRNHPEWVLGQTGYEQKTGRYQYVLDLQNTEVFDYLLERLDSLLSQYAISYIKWDMNRELVQPSHLGEAAVHRQTKAFYALVDELAKRHPQLEIESCSSGGGRIDYEVLKRSHRFWLSD</sequence>
<dbReference type="SUPFAM" id="SSF51445">
    <property type="entry name" value="(Trans)glycosidases"/>
    <property type="match status" value="1"/>
</dbReference>
<keyword evidence="1 3" id="KW-0378">Hydrolase</keyword>
<evidence type="ECO:0000313" key="3">
    <source>
        <dbReference type="EMBL" id="MDO6575009.1"/>
    </source>
</evidence>
<feature type="non-terminal residue" evidence="3">
    <location>
        <position position="1"/>
    </location>
</feature>
<keyword evidence="4" id="KW-1185">Reference proteome</keyword>
<proteinExistence type="predicted"/>
<dbReference type="GO" id="GO:0004557">
    <property type="term" value="F:alpha-galactosidase activity"/>
    <property type="evidence" value="ECO:0007669"/>
    <property type="project" value="UniProtKB-EC"/>
</dbReference>
<dbReference type="Pfam" id="PF02065">
    <property type="entry name" value="Melibiase"/>
    <property type="match status" value="1"/>
</dbReference>
<comment type="caution">
    <text evidence="3">The sequence shown here is derived from an EMBL/GenBank/DDBJ whole genome shotgun (WGS) entry which is preliminary data.</text>
</comment>
<dbReference type="PRINTS" id="PR00743">
    <property type="entry name" value="GLHYDRLASE36"/>
</dbReference>
<dbReference type="InterPro" id="IPR050985">
    <property type="entry name" value="Alpha-glycosidase_related"/>
</dbReference>
<dbReference type="AlphaFoldDB" id="A0AAW7YUJ1"/>